<organism evidence="1 2">
    <name type="scientific">Clostridium perfringens</name>
    <dbReference type="NCBI Taxonomy" id="1502"/>
    <lineage>
        <taxon>Bacteria</taxon>
        <taxon>Bacillati</taxon>
        <taxon>Bacillota</taxon>
        <taxon>Clostridia</taxon>
        <taxon>Eubacteriales</taxon>
        <taxon>Clostridiaceae</taxon>
        <taxon>Clostridium</taxon>
    </lineage>
</organism>
<evidence type="ECO:0000313" key="2">
    <source>
        <dbReference type="Proteomes" id="UP001288778"/>
    </source>
</evidence>
<dbReference type="CDD" id="cd08054">
    <property type="entry name" value="gp6"/>
    <property type="match status" value="1"/>
</dbReference>
<comment type="caution">
    <text evidence="1">The sequence shown here is derived from an EMBL/GenBank/DDBJ whole genome shotgun (WGS) entry which is preliminary data.</text>
</comment>
<name>A0AAW9I313_CLOPF</name>
<dbReference type="Gene3D" id="1.10.3230.30">
    <property type="entry name" value="Phage gp6-like head-tail connector protein"/>
    <property type="match status" value="1"/>
</dbReference>
<dbReference type="NCBIfam" id="TIGR01560">
    <property type="entry name" value="put_DNA_pack"/>
    <property type="match status" value="1"/>
</dbReference>
<dbReference type="InterPro" id="IPR006450">
    <property type="entry name" value="Phage_HK97_gp6-like"/>
</dbReference>
<dbReference type="AlphaFoldDB" id="A0AAW9I313"/>
<dbReference type="EMBL" id="WNUI01000005">
    <property type="protein sequence ID" value="MDZ4908202.1"/>
    <property type="molecule type" value="Genomic_DNA"/>
</dbReference>
<dbReference type="InterPro" id="IPR021146">
    <property type="entry name" value="Phage_gp6-like_head-tail"/>
</dbReference>
<gene>
    <name evidence="1" type="ORF">GNF68_03830</name>
</gene>
<accession>A0AAW9I313</accession>
<protein>
    <submittedName>
        <fullName evidence="1">Phage gp6-like head-tail connector protein</fullName>
    </submittedName>
</protein>
<evidence type="ECO:0000313" key="1">
    <source>
        <dbReference type="EMBL" id="MDZ4908202.1"/>
    </source>
</evidence>
<dbReference type="Pfam" id="PF05135">
    <property type="entry name" value="Phage_connect_1"/>
    <property type="match status" value="1"/>
</dbReference>
<sequence>MISLEEVKSFLRLDDDLDDNYIETILIPSAIGFVTNYTGLSREQLEEKPELKSAMLLTCSMLYDNRDGMLSSQFRISPVLKSILDLHSIVTIA</sequence>
<reference evidence="1" key="1">
    <citation type="submission" date="2019-11" db="EMBL/GenBank/DDBJ databases">
        <title>Characterization of Clostridium perfringens isolates from swine manure treated agricultural soils.</title>
        <authorList>
            <person name="Wushke S.T."/>
        </authorList>
    </citation>
    <scope>NUCLEOTIDE SEQUENCE</scope>
    <source>
        <strain evidence="1">X94</strain>
    </source>
</reference>
<dbReference type="Proteomes" id="UP001288778">
    <property type="component" value="Unassembled WGS sequence"/>
</dbReference>
<proteinExistence type="predicted"/>
<dbReference type="RefSeq" id="WP_164801406.1">
    <property type="nucleotide sequence ID" value="NZ_CATNYD010000001.1"/>
</dbReference>